<evidence type="ECO:0000313" key="4">
    <source>
        <dbReference type="Proteomes" id="UP000002274"/>
    </source>
</evidence>
<dbReference type="AlphaFoldDB" id="A2C672"/>
<accession>A2C672</accession>
<evidence type="ECO:0000256" key="1">
    <source>
        <dbReference type="SAM" id="MobiDB-lite"/>
    </source>
</evidence>
<protein>
    <submittedName>
        <fullName evidence="2">Uncharacterized protein</fullName>
    </submittedName>
</protein>
<feature type="region of interest" description="Disordered" evidence="1">
    <location>
        <begin position="18"/>
        <end position="37"/>
    </location>
</feature>
<reference evidence="2" key="2">
    <citation type="submission" date="2007-01" db="EMBL/GenBank/DDBJ databases">
        <authorList>
            <person name="Chisholm S."/>
            <person name="Huang K."/>
            <person name="Martiny A."/>
            <person name="Kettler G."/>
            <person name="Zucker J."/>
            <person name="Coleman M."/>
            <person name="Keller K."/>
            <person name="Arkin A."/>
            <person name="Coe A."/>
            <person name="Rodrigue S."/>
            <person name="Church G."/>
            <person name="Ferriera S."/>
            <person name="Johnson J."/>
            <person name="Kravitz S."/>
            <person name="Beeson K."/>
            <person name="Sutton G."/>
            <person name="Rogers Y.-H."/>
            <person name="Friedman R."/>
            <person name="Frazier M."/>
            <person name="Venter J.C."/>
        </authorList>
    </citation>
    <scope>NUCLEOTIDE SEQUENCE</scope>
    <source>
        <strain evidence="2">MIT 9303</strain>
    </source>
</reference>
<reference evidence="2 4" key="1">
    <citation type="journal article" date="2007" name="PLoS Genet.">
        <title>Patterns and implications of gene gain and loss in the evolution of Prochlorococcus.</title>
        <authorList>
            <person name="Kettler G.C."/>
            <person name="Martiny A.C."/>
            <person name="Huang K."/>
            <person name="Zucker J."/>
            <person name="Coleman M.L."/>
            <person name="Rodrigue S."/>
            <person name="Chen F."/>
            <person name="Lapidus A."/>
            <person name="Ferriera S."/>
            <person name="Johnson J."/>
            <person name="Steglich C."/>
            <person name="Church G.M."/>
            <person name="Richardson P."/>
            <person name="Chisholm S.W."/>
        </authorList>
    </citation>
    <scope>NUCLEOTIDE SEQUENCE [LARGE SCALE GENOMIC DNA]</scope>
    <source>
        <strain evidence="2 4">MIT 9303</strain>
    </source>
</reference>
<dbReference type="KEGG" id="pmf:P9303_21801"/>
<evidence type="ECO:0000313" key="3">
    <source>
        <dbReference type="EMBL" id="ABM78915.1"/>
    </source>
</evidence>
<gene>
    <name evidence="2" type="ordered locus">P9303_02271</name>
    <name evidence="3" type="ordered locus">P9303_21801</name>
</gene>
<sequence length="37" mass="4230">MTNQTLDASMTSKERYRVSALDSRIKHHSRSSTSALY</sequence>
<dbReference type="HOGENOM" id="CLU_3347240_0_0_3"/>
<dbReference type="Proteomes" id="UP000002274">
    <property type="component" value="Chromosome"/>
</dbReference>
<evidence type="ECO:0000313" key="2">
    <source>
        <dbReference type="EMBL" id="ABM76982.1"/>
    </source>
</evidence>
<proteinExistence type="predicted"/>
<organism evidence="2 4">
    <name type="scientific">Prochlorococcus marinus (strain MIT 9303)</name>
    <dbReference type="NCBI Taxonomy" id="59922"/>
    <lineage>
        <taxon>Bacteria</taxon>
        <taxon>Bacillati</taxon>
        <taxon>Cyanobacteriota</taxon>
        <taxon>Cyanophyceae</taxon>
        <taxon>Synechococcales</taxon>
        <taxon>Prochlorococcaceae</taxon>
        <taxon>Prochlorococcus</taxon>
    </lineage>
</organism>
<dbReference type="KEGG" id="pmf:P9303_02271"/>
<name>A2C672_PROM3</name>
<dbReference type="EMBL" id="CP000554">
    <property type="protein sequence ID" value="ABM76982.1"/>
    <property type="molecule type" value="Genomic_DNA"/>
</dbReference>
<dbReference type="EMBL" id="CP000554">
    <property type="protein sequence ID" value="ABM78915.1"/>
    <property type="molecule type" value="Genomic_DNA"/>
</dbReference>